<dbReference type="PROSITE" id="PS51030">
    <property type="entry name" value="NUCLEAR_REC_DBD_2"/>
    <property type="match status" value="1"/>
</dbReference>
<dbReference type="PRINTS" id="PR00047">
    <property type="entry name" value="STROIDFINGER"/>
</dbReference>
<comment type="subcellular location">
    <subcellularLocation>
        <location evidence="1">Nucleus</location>
    </subcellularLocation>
</comment>
<protein>
    <recommendedName>
        <fullName evidence="11">Nuclear receptor domain-containing protein</fullName>
    </recommendedName>
</protein>
<keyword evidence="5" id="KW-0805">Transcription regulation</keyword>
<dbReference type="GO" id="GO:0003700">
    <property type="term" value="F:DNA-binding transcription factor activity"/>
    <property type="evidence" value="ECO:0007669"/>
    <property type="project" value="InterPro"/>
</dbReference>
<dbReference type="PANTHER" id="PTHR48092">
    <property type="entry name" value="KNIRPS-RELATED PROTEIN-RELATED"/>
    <property type="match status" value="1"/>
</dbReference>
<evidence type="ECO:0000256" key="4">
    <source>
        <dbReference type="ARBA" id="ARBA00022833"/>
    </source>
</evidence>
<proteinExistence type="predicted"/>
<dbReference type="InterPro" id="IPR001628">
    <property type="entry name" value="Znf_hrmn_rcpt"/>
</dbReference>
<dbReference type="GO" id="GO:0043565">
    <property type="term" value="F:sequence-specific DNA binding"/>
    <property type="evidence" value="ECO:0007669"/>
    <property type="project" value="InterPro"/>
</dbReference>
<dbReference type="InterPro" id="IPR013088">
    <property type="entry name" value="Znf_NHR/GATA"/>
</dbReference>
<feature type="region of interest" description="Disordered" evidence="10">
    <location>
        <begin position="100"/>
        <end position="121"/>
    </location>
</feature>
<evidence type="ECO:0000313" key="12">
    <source>
        <dbReference type="EMBL" id="JAS23594.1"/>
    </source>
</evidence>
<feature type="region of interest" description="Disordered" evidence="10">
    <location>
        <begin position="152"/>
        <end position="172"/>
    </location>
</feature>
<gene>
    <name evidence="12" type="ORF">g.4269</name>
</gene>
<feature type="compositionally biased region" description="Acidic residues" evidence="10">
    <location>
        <begin position="293"/>
        <end position="307"/>
    </location>
</feature>
<evidence type="ECO:0000259" key="11">
    <source>
        <dbReference type="PROSITE" id="PS51030"/>
    </source>
</evidence>
<feature type="domain" description="Nuclear receptor" evidence="11">
    <location>
        <begin position="2"/>
        <end position="78"/>
    </location>
</feature>
<name>A0A1B6DD25_9HEMI</name>
<dbReference type="GO" id="GO:0008270">
    <property type="term" value="F:zinc ion binding"/>
    <property type="evidence" value="ECO:0007669"/>
    <property type="project" value="UniProtKB-KW"/>
</dbReference>
<feature type="region of interest" description="Disordered" evidence="10">
    <location>
        <begin position="264"/>
        <end position="325"/>
    </location>
</feature>
<dbReference type="SMART" id="SM00399">
    <property type="entry name" value="ZnF_C4"/>
    <property type="match status" value="1"/>
</dbReference>
<evidence type="ECO:0000256" key="8">
    <source>
        <dbReference type="ARBA" id="ARBA00023170"/>
    </source>
</evidence>
<evidence type="ECO:0000256" key="2">
    <source>
        <dbReference type="ARBA" id="ARBA00022723"/>
    </source>
</evidence>
<evidence type="ECO:0000256" key="9">
    <source>
        <dbReference type="ARBA" id="ARBA00023242"/>
    </source>
</evidence>
<accession>A0A1B6DD25</accession>
<keyword evidence="9" id="KW-0539">Nucleus</keyword>
<dbReference type="SUPFAM" id="SSF57716">
    <property type="entry name" value="Glucocorticoid receptor-like (DNA-binding domain)"/>
    <property type="match status" value="1"/>
</dbReference>
<keyword evidence="7" id="KW-0804">Transcription</keyword>
<evidence type="ECO:0000256" key="10">
    <source>
        <dbReference type="SAM" id="MobiDB-lite"/>
    </source>
</evidence>
<sequence>MNQMCKVCDEPAAGFHFGAFTCEGCKSFFGRSYNNVSSITPCKNSGRCIINKKNRTSCKACRLKKCLTVGMSKGGSRYGRRSNWFKIHCLIEQEQNEARRMASQSMSPTTPPPRPNTWPMDFLGHSPFDPRIYPQNSTKSPKEEIIGYEEYKNSSSPTISSPDSHNSDSSLELHEGRLKLPAAFYKPAEPSKDLANPFLSFGTLASLQSILHNPSFLPPLFPHGSQLLFPPSLYPHKAPVYQPPQLSPEVHTKRLHLDAILRSQRPESPHQQDASPMDLTVKSPRRESSDGHSEDEDEHITVDEEDDLHSISLRTATPLDLTTKV</sequence>
<organism evidence="12">
    <name type="scientific">Clastoptera arizonana</name>
    <name type="common">Arizona spittle bug</name>
    <dbReference type="NCBI Taxonomy" id="38151"/>
    <lineage>
        <taxon>Eukaryota</taxon>
        <taxon>Metazoa</taxon>
        <taxon>Ecdysozoa</taxon>
        <taxon>Arthropoda</taxon>
        <taxon>Hexapoda</taxon>
        <taxon>Insecta</taxon>
        <taxon>Pterygota</taxon>
        <taxon>Neoptera</taxon>
        <taxon>Paraneoptera</taxon>
        <taxon>Hemiptera</taxon>
        <taxon>Auchenorrhyncha</taxon>
        <taxon>Cercopoidea</taxon>
        <taxon>Clastopteridae</taxon>
        <taxon>Clastoptera</taxon>
    </lineage>
</organism>
<dbReference type="AlphaFoldDB" id="A0A1B6DD25"/>
<keyword evidence="4" id="KW-0862">Zinc</keyword>
<dbReference type="PROSITE" id="PS00031">
    <property type="entry name" value="NUCLEAR_REC_DBD_1"/>
    <property type="match status" value="1"/>
</dbReference>
<evidence type="ECO:0000256" key="5">
    <source>
        <dbReference type="ARBA" id="ARBA00023015"/>
    </source>
</evidence>
<feature type="compositionally biased region" description="Low complexity" evidence="10">
    <location>
        <begin position="153"/>
        <end position="170"/>
    </location>
</feature>
<evidence type="ECO:0000256" key="7">
    <source>
        <dbReference type="ARBA" id="ARBA00023163"/>
    </source>
</evidence>
<dbReference type="Gene3D" id="3.30.50.10">
    <property type="entry name" value="Erythroid Transcription Factor GATA-1, subunit A"/>
    <property type="match status" value="1"/>
</dbReference>
<dbReference type="EMBL" id="GEDC01013704">
    <property type="protein sequence ID" value="JAS23594.1"/>
    <property type="molecule type" value="Transcribed_RNA"/>
</dbReference>
<keyword evidence="6" id="KW-0238">DNA-binding</keyword>
<keyword evidence="2" id="KW-0479">Metal-binding</keyword>
<dbReference type="GO" id="GO:0005634">
    <property type="term" value="C:nucleus"/>
    <property type="evidence" value="ECO:0007669"/>
    <property type="project" value="UniProtKB-SubCell"/>
</dbReference>
<dbReference type="InterPro" id="IPR050200">
    <property type="entry name" value="Nuclear_hormone_rcpt_NR3"/>
</dbReference>
<dbReference type="Pfam" id="PF00105">
    <property type="entry name" value="zf-C4"/>
    <property type="match status" value="1"/>
</dbReference>
<keyword evidence="8" id="KW-0675">Receptor</keyword>
<evidence type="ECO:0000256" key="3">
    <source>
        <dbReference type="ARBA" id="ARBA00022771"/>
    </source>
</evidence>
<evidence type="ECO:0000256" key="6">
    <source>
        <dbReference type="ARBA" id="ARBA00023125"/>
    </source>
</evidence>
<evidence type="ECO:0000256" key="1">
    <source>
        <dbReference type="ARBA" id="ARBA00004123"/>
    </source>
</evidence>
<reference evidence="12" key="1">
    <citation type="submission" date="2015-12" db="EMBL/GenBank/DDBJ databases">
        <title>De novo transcriptome assembly of four potential Pierce s Disease insect vectors from Arizona vineyards.</title>
        <authorList>
            <person name="Tassone E.E."/>
        </authorList>
    </citation>
    <scope>NUCLEOTIDE SEQUENCE</scope>
</reference>
<keyword evidence="3" id="KW-0863">Zinc-finger</keyword>